<dbReference type="InterPro" id="IPR000515">
    <property type="entry name" value="MetI-like"/>
</dbReference>
<evidence type="ECO:0000256" key="2">
    <source>
        <dbReference type="ARBA" id="ARBA00007069"/>
    </source>
</evidence>
<evidence type="ECO:0000313" key="14">
    <source>
        <dbReference type="Proteomes" id="UP001071230"/>
    </source>
</evidence>
<dbReference type="NCBIfam" id="TIGR02138">
    <property type="entry name" value="phosphate_pstC"/>
    <property type="match status" value="1"/>
</dbReference>
<keyword evidence="5 10" id="KW-0592">Phosphate transport</keyword>
<feature type="transmembrane region" description="Helical" evidence="9">
    <location>
        <begin position="211"/>
        <end position="231"/>
    </location>
</feature>
<dbReference type="GO" id="GO:0006817">
    <property type="term" value="P:phosphate ion transport"/>
    <property type="evidence" value="ECO:0007669"/>
    <property type="project" value="UniProtKB-KW"/>
</dbReference>
<evidence type="ECO:0000256" key="3">
    <source>
        <dbReference type="ARBA" id="ARBA00022448"/>
    </source>
</evidence>
<evidence type="ECO:0000256" key="6">
    <source>
        <dbReference type="ARBA" id="ARBA00022692"/>
    </source>
</evidence>
<evidence type="ECO:0000256" key="5">
    <source>
        <dbReference type="ARBA" id="ARBA00022592"/>
    </source>
</evidence>
<keyword evidence="14" id="KW-1185">Reference proteome</keyword>
<keyword evidence="4 10" id="KW-1003">Cell membrane</keyword>
<keyword evidence="6 9" id="KW-0812">Transmembrane</keyword>
<comment type="subcellular location">
    <subcellularLocation>
        <location evidence="1 9">Cell membrane</location>
        <topology evidence="1 9">Multi-pass membrane protein</topology>
    </subcellularLocation>
</comment>
<feature type="transmembrane region" description="Helical" evidence="9">
    <location>
        <begin position="152"/>
        <end position="174"/>
    </location>
</feature>
<reference evidence="12" key="2">
    <citation type="submission" date="2020-01" db="EMBL/GenBank/DDBJ databases">
        <authorList>
            <person name="Hornung B."/>
        </authorList>
    </citation>
    <scope>NUCLEOTIDE SEQUENCE</scope>
    <source>
        <strain evidence="12">PacBioINE</strain>
    </source>
</reference>
<dbReference type="Gene3D" id="1.10.3720.10">
    <property type="entry name" value="MetI-like"/>
    <property type="match status" value="1"/>
</dbReference>
<feature type="transmembrane region" description="Helical" evidence="9">
    <location>
        <begin position="70"/>
        <end position="96"/>
    </location>
</feature>
<evidence type="ECO:0000313" key="12">
    <source>
        <dbReference type="EMBL" id="CAA7600401.1"/>
    </source>
</evidence>
<dbReference type="InterPro" id="IPR035906">
    <property type="entry name" value="MetI-like_sf"/>
</dbReference>
<dbReference type="Proteomes" id="UP001071230">
    <property type="component" value="Unassembled WGS sequence"/>
</dbReference>
<evidence type="ECO:0000256" key="4">
    <source>
        <dbReference type="ARBA" id="ARBA00022475"/>
    </source>
</evidence>
<accession>A0A8S0WWN1</accession>
<evidence type="ECO:0000313" key="13">
    <source>
        <dbReference type="EMBL" id="CEJ06535.1"/>
    </source>
</evidence>
<dbReference type="Pfam" id="PF00528">
    <property type="entry name" value="BPD_transp_1"/>
    <property type="match status" value="1"/>
</dbReference>
<dbReference type="EMBL" id="CDGJ01000032">
    <property type="protein sequence ID" value="CEJ06535.1"/>
    <property type="molecule type" value="Genomic_DNA"/>
</dbReference>
<keyword evidence="3 9" id="KW-0813">Transport</keyword>
<protein>
    <recommendedName>
        <fullName evidence="10">Phosphate transport system permease protein</fullName>
    </recommendedName>
</protein>
<comment type="function">
    <text evidence="10">Part of the binding-protein-dependent transport system for phosphate; probably responsible for the translocation of the substrate across the membrane.</text>
</comment>
<dbReference type="PANTHER" id="PTHR30425:SF1">
    <property type="entry name" value="PHOSPHATE TRANSPORT SYSTEM PERMEASE PROTEIN PSTC"/>
    <property type="match status" value="1"/>
</dbReference>
<dbReference type="Proteomes" id="UP000836597">
    <property type="component" value="Chromosome"/>
</dbReference>
<evidence type="ECO:0000259" key="11">
    <source>
        <dbReference type="PROSITE" id="PS50928"/>
    </source>
</evidence>
<organism evidence="12">
    <name type="scientific">Acididesulfobacillus acetoxydans</name>
    <dbReference type="NCBI Taxonomy" id="1561005"/>
    <lineage>
        <taxon>Bacteria</taxon>
        <taxon>Bacillati</taxon>
        <taxon>Bacillota</taxon>
        <taxon>Clostridia</taxon>
        <taxon>Eubacteriales</taxon>
        <taxon>Peptococcaceae</taxon>
        <taxon>Acididesulfobacillus</taxon>
    </lineage>
</organism>
<sequence length="313" mass="33409">MKKKKPRASWGDRILRSASGLTAVLVVGIMIWMGWEMFISSRQSLHQFGWAFLGGRVWDPVHRIFGALPFIYGTLVTSLVALVIAGPIGLGVAIFLSEMAPATVRSVVGFLVELLAAIPSVVLGLWGIFVLAPFLGKVVEPWLGKRLGFIPLFHGAPVGVDLLNGGLILAIMILPTIASISREVMTAVPTVQREAALALGATKWEMIRIGVLSYAKSGIIGSVILGLGRALGETMAVTMVIGNMPNISPSLFSTAYSMAAVIANEFTEATYGLYLSALMEIGLILFAITLLLNIFARLLVWSVARGPKGGHLV</sequence>
<evidence type="ECO:0000256" key="8">
    <source>
        <dbReference type="ARBA" id="ARBA00023136"/>
    </source>
</evidence>
<feature type="domain" description="ABC transmembrane type-1" evidence="11">
    <location>
        <begin position="71"/>
        <end position="296"/>
    </location>
</feature>
<dbReference type="RefSeq" id="WP_240984083.1">
    <property type="nucleotide sequence ID" value="NZ_CDGJ01000032.1"/>
</dbReference>
<gene>
    <name evidence="13" type="ORF">DEACI_0983</name>
    <name evidence="12" type="ORF">DEACI_1054</name>
</gene>
<dbReference type="GO" id="GO:0005315">
    <property type="term" value="F:phosphate transmembrane transporter activity"/>
    <property type="evidence" value="ECO:0007669"/>
    <property type="project" value="InterPro"/>
</dbReference>
<feature type="transmembrane region" description="Helical" evidence="9">
    <location>
        <begin position="281"/>
        <end position="304"/>
    </location>
</feature>
<proteinExistence type="inferred from homology"/>
<evidence type="ECO:0000256" key="1">
    <source>
        <dbReference type="ARBA" id="ARBA00004651"/>
    </source>
</evidence>
<evidence type="ECO:0000256" key="7">
    <source>
        <dbReference type="ARBA" id="ARBA00022989"/>
    </source>
</evidence>
<dbReference type="InterPro" id="IPR011864">
    <property type="entry name" value="Phosphate_PstC"/>
</dbReference>
<reference evidence="13" key="1">
    <citation type="submission" date="2014-11" db="EMBL/GenBank/DDBJ databases">
        <authorList>
            <person name="Hornung B.V."/>
        </authorList>
    </citation>
    <scope>NUCLEOTIDE SEQUENCE</scope>
    <source>
        <strain evidence="13">INE</strain>
    </source>
</reference>
<keyword evidence="8 9" id="KW-0472">Membrane</keyword>
<evidence type="ECO:0000256" key="9">
    <source>
        <dbReference type="RuleBase" id="RU363032"/>
    </source>
</evidence>
<keyword evidence="7 9" id="KW-1133">Transmembrane helix</keyword>
<evidence type="ECO:0000256" key="10">
    <source>
        <dbReference type="RuleBase" id="RU363054"/>
    </source>
</evidence>
<comment type="similarity">
    <text evidence="2 10">Belongs to the binding-protein-dependent transport system permease family. CysTW subfamily.</text>
</comment>
<feature type="transmembrane region" description="Helical" evidence="9">
    <location>
        <begin position="14"/>
        <end position="35"/>
    </location>
</feature>
<dbReference type="PROSITE" id="PS50928">
    <property type="entry name" value="ABC_TM1"/>
    <property type="match status" value="1"/>
</dbReference>
<dbReference type="PANTHER" id="PTHR30425">
    <property type="entry name" value="PHOSPHATE TRANSPORT SYSTEM PERMEASE PROTEIN PST"/>
    <property type="match status" value="1"/>
</dbReference>
<dbReference type="AlphaFoldDB" id="A0A8S0WWN1"/>
<feature type="transmembrane region" description="Helical" evidence="9">
    <location>
        <begin position="108"/>
        <end position="132"/>
    </location>
</feature>
<name>A0A8S0WWN1_9FIRM</name>
<dbReference type="InterPro" id="IPR051124">
    <property type="entry name" value="Phosphate_Transport_Permease"/>
</dbReference>
<dbReference type="KEGG" id="aacx:DEACI_1054"/>
<dbReference type="EMBL" id="LR746496">
    <property type="protein sequence ID" value="CAA7600401.1"/>
    <property type="molecule type" value="Genomic_DNA"/>
</dbReference>
<dbReference type="SUPFAM" id="SSF161098">
    <property type="entry name" value="MetI-like"/>
    <property type="match status" value="1"/>
</dbReference>
<dbReference type="CDD" id="cd06261">
    <property type="entry name" value="TM_PBP2"/>
    <property type="match status" value="1"/>
</dbReference>
<dbReference type="GO" id="GO:0005886">
    <property type="term" value="C:plasma membrane"/>
    <property type="evidence" value="ECO:0007669"/>
    <property type="project" value="UniProtKB-SubCell"/>
</dbReference>